<evidence type="ECO:0000256" key="1">
    <source>
        <dbReference type="SAM" id="MobiDB-lite"/>
    </source>
</evidence>
<organism evidence="2 3">
    <name type="scientific">Microthlaspi erraticum</name>
    <dbReference type="NCBI Taxonomy" id="1685480"/>
    <lineage>
        <taxon>Eukaryota</taxon>
        <taxon>Viridiplantae</taxon>
        <taxon>Streptophyta</taxon>
        <taxon>Embryophyta</taxon>
        <taxon>Tracheophyta</taxon>
        <taxon>Spermatophyta</taxon>
        <taxon>Magnoliopsida</taxon>
        <taxon>eudicotyledons</taxon>
        <taxon>Gunneridae</taxon>
        <taxon>Pentapetalae</taxon>
        <taxon>rosids</taxon>
        <taxon>malvids</taxon>
        <taxon>Brassicales</taxon>
        <taxon>Brassicaceae</taxon>
        <taxon>Coluteocarpeae</taxon>
        <taxon>Microthlaspi</taxon>
    </lineage>
</organism>
<dbReference type="OrthoDB" id="1114289at2759"/>
<reference evidence="2" key="1">
    <citation type="submission" date="2020-01" db="EMBL/GenBank/DDBJ databases">
        <authorList>
            <person name="Mishra B."/>
        </authorList>
    </citation>
    <scope>NUCLEOTIDE SEQUENCE [LARGE SCALE GENOMIC DNA]</scope>
</reference>
<comment type="caution">
    <text evidence="2">The sequence shown here is derived from an EMBL/GenBank/DDBJ whole genome shotgun (WGS) entry which is preliminary data.</text>
</comment>
<dbReference type="AlphaFoldDB" id="A0A6D2K770"/>
<gene>
    <name evidence="2" type="ORF">MERR_LOCUS34835</name>
</gene>
<keyword evidence="3" id="KW-1185">Reference proteome</keyword>
<name>A0A6D2K770_9BRAS</name>
<dbReference type="EMBL" id="CACVBM020001379">
    <property type="protein sequence ID" value="CAA7047600.1"/>
    <property type="molecule type" value="Genomic_DNA"/>
</dbReference>
<feature type="region of interest" description="Disordered" evidence="1">
    <location>
        <begin position="458"/>
        <end position="490"/>
    </location>
</feature>
<protein>
    <recommendedName>
        <fullName evidence="4">Transposase (Putative), gypsy type</fullName>
    </recommendedName>
</protein>
<proteinExistence type="predicted"/>
<evidence type="ECO:0000313" key="2">
    <source>
        <dbReference type="EMBL" id="CAA7047600.1"/>
    </source>
</evidence>
<dbReference type="PANTHER" id="PTHR31099:SF24">
    <property type="entry name" value="AMINOTRANSFERASE-LIKE PLANT MOBILE DOMAIN-CONTAINING PROTEIN"/>
    <property type="match status" value="1"/>
</dbReference>
<accession>A0A6D2K770</accession>
<feature type="region of interest" description="Disordered" evidence="1">
    <location>
        <begin position="107"/>
        <end position="135"/>
    </location>
</feature>
<dbReference type="PANTHER" id="PTHR31099">
    <property type="entry name" value="OS06G0165300 PROTEIN"/>
    <property type="match status" value="1"/>
</dbReference>
<evidence type="ECO:0000313" key="3">
    <source>
        <dbReference type="Proteomes" id="UP000467841"/>
    </source>
</evidence>
<feature type="compositionally biased region" description="Acidic residues" evidence="1">
    <location>
        <begin position="115"/>
        <end position="124"/>
    </location>
</feature>
<dbReference type="Proteomes" id="UP000467841">
    <property type="component" value="Unassembled WGS sequence"/>
</dbReference>
<sequence>MLRSFEANLPKGIYRQVNQLGPIQNHSLKPIACLSPIWLISLVVFSISGTKAAAIGQSFLISWGLFFDNRCCFHTISLVSSNSLSPSSRLGRVRWLSSSSRLGNSVGLDSYSSDGESEFDDESAPDSGSEHDIDCDSPVYMYQESPTRGRFGFHRCRSVSDKAIVSVGHTESDFQYPFHMSEPVLMPGVKIRPKRGCAVRLSTPFRDYPASSIKEDDIKALRMTYSLPDSLSLRAPLDTERAHNSRSDEIVVYEAYFDIGFRGIMPPIIANVARFFNISPGQLIPTAWRVLIALQVLGEFNNVDVRVEEVLFSYFFKAHNVDASRCTISKRTTSFPPLVYDYDRGAVRNLPYEKKWQSRFLFMKVGFNPNFPVDWFFRDFSHPRCEEGEERALKLIVRPKPERLVSFLVSCFALEKSSLWGYRMSAFDVSTGGGALAAFRAAYEDDMEDDLTIVTTEIPPSSNALPKQVAAPTDNLRPSRASKRKTSTGDLFSNVDHSDVLADLNKKAFPRDVESFGKLGHAAVLDESQVYLLKVMSACHSSKVELAAVSKDNKRLNNILTKAKADLVSGKERYDTDMAKKDGEILSLKTDHDQQIAALKSAENKLRLDLRRSEKNALKAASAGAIKRQWAMVRDLKMGQAHTWDVRAAEEAYREVLTAEAKAEGKVPPVFSATFTDFENEAPTGGILGGDTYGGLPLGGDQ</sequence>
<evidence type="ECO:0008006" key="4">
    <source>
        <dbReference type="Google" id="ProtNLM"/>
    </source>
</evidence>